<keyword evidence="1" id="KW-0808">Transferase</keyword>
<keyword evidence="2" id="KW-1185">Reference proteome</keyword>
<sequence length="231" mass="26271">MLKVAIIPARGGSKRLPQKNILPLNGKPLIAWTIEAAIASQIFDHVFVSTDCPQIRDIAERYGAETPFLRPKELASDEATTEAVVQNMLQFLQNSGKKVDMVAILQPTSPLRDANHIKNAVRLYHEKQAKAIVSVCQLEHPYQYCNTLTADLSLENFIKAENLRRTQELPAYFRLNGAIYLLSSDVFDDFKALYRQGSFAYVMPKNISIDIDDQYDFELAQMMQKLNEKYL</sequence>
<accession>A0A5C8LW64</accession>
<dbReference type="OrthoDB" id="9805604at2"/>
<name>A0A5C8LW64_9GAMM</name>
<dbReference type="CDD" id="cd02513">
    <property type="entry name" value="CMP-NeuAc_Synthase"/>
    <property type="match status" value="1"/>
</dbReference>
<dbReference type="Pfam" id="PF02348">
    <property type="entry name" value="CTP_transf_3"/>
    <property type="match status" value="1"/>
</dbReference>
<proteinExistence type="predicted"/>
<dbReference type="RefSeq" id="WP_147904345.1">
    <property type="nucleotide sequence ID" value="NZ_BAAAGC010000010.1"/>
</dbReference>
<dbReference type="Gene3D" id="3.90.550.10">
    <property type="entry name" value="Spore Coat Polysaccharide Biosynthesis Protein SpsA, Chain A"/>
    <property type="match status" value="1"/>
</dbReference>
<organism evidence="1 2">
    <name type="scientific">Rheinheimera tangshanensis</name>
    <dbReference type="NCBI Taxonomy" id="400153"/>
    <lineage>
        <taxon>Bacteria</taxon>
        <taxon>Pseudomonadati</taxon>
        <taxon>Pseudomonadota</taxon>
        <taxon>Gammaproteobacteria</taxon>
        <taxon>Chromatiales</taxon>
        <taxon>Chromatiaceae</taxon>
        <taxon>Rheinheimera</taxon>
    </lineage>
</organism>
<dbReference type="AlphaFoldDB" id="A0A5C8LW64"/>
<dbReference type="PANTHER" id="PTHR21485:SF6">
    <property type="entry name" value="N-ACYLNEURAMINATE CYTIDYLYLTRANSFERASE-RELATED"/>
    <property type="match status" value="1"/>
</dbReference>
<dbReference type="SUPFAM" id="SSF53448">
    <property type="entry name" value="Nucleotide-diphospho-sugar transferases"/>
    <property type="match status" value="1"/>
</dbReference>
<dbReference type="GO" id="GO:0008781">
    <property type="term" value="F:N-acylneuraminate cytidylyltransferase activity"/>
    <property type="evidence" value="ECO:0007669"/>
    <property type="project" value="TreeGrafter"/>
</dbReference>
<reference evidence="1 2" key="1">
    <citation type="submission" date="2019-08" db="EMBL/GenBank/DDBJ databases">
        <title>Draft genome analysis of Rheinheimera tangshanensis isolated from the roots of fresh rice plants (Oryza sativa).</title>
        <authorList>
            <person name="Yu Q."/>
            <person name="Qi Y."/>
            <person name="Zhang H."/>
            <person name="Pu J."/>
        </authorList>
    </citation>
    <scope>NUCLEOTIDE SEQUENCE [LARGE SCALE GENOMIC DNA]</scope>
    <source>
        <strain evidence="1 2">JA3-B52</strain>
    </source>
</reference>
<evidence type="ECO:0000313" key="1">
    <source>
        <dbReference type="EMBL" id="TXK80425.1"/>
    </source>
</evidence>
<protein>
    <submittedName>
        <fullName evidence="1">Acylneuraminate cytidylyltransferase family protein</fullName>
    </submittedName>
</protein>
<evidence type="ECO:0000313" key="2">
    <source>
        <dbReference type="Proteomes" id="UP000321814"/>
    </source>
</evidence>
<dbReference type="InterPro" id="IPR003329">
    <property type="entry name" value="Cytidylyl_trans"/>
</dbReference>
<dbReference type="InterPro" id="IPR050793">
    <property type="entry name" value="CMP-NeuNAc_synthase"/>
</dbReference>
<keyword evidence="1" id="KW-0548">Nucleotidyltransferase</keyword>
<gene>
    <name evidence="1" type="ORF">FU839_10695</name>
</gene>
<dbReference type="EMBL" id="VRLR01000006">
    <property type="protein sequence ID" value="TXK80425.1"/>
    <property type="molecule type" value="Genomic_DNA"/>
</dbReference>
<dbReference type="InterPro" id="IPR029044">
    <property type="entry name" value="Nucleotide-diphossugar_trans"/>
</dbReference>
<comment type="caution">
    <text evidence="1">The sequence shown here is derived from an EMBL/GenBank/DDBJ whole genome shotgun (WGS) entry which is preliminary data.</text>
</comment>
<dbReference type="Proteomes" id="UP000321814">
    <property type="component" value="Unassembled WGS sequence"/>
</dbReference>
<dbReference type="PANTHER" id="PTHR21485">
    <property type="entry name" value="HAD SUPERFAMILY MEMBERS CMAS AND KDSC"/>
    <property type="match status" value="1"/>
</dbReference>